<dbReference type="Pfam" id="PF00288">
    <property type="entry name" value="GHMP_kinases_N"/>
    <property type="match status" value="1"/>
</dbReference>
<keyword evidence="13" id="KW-1185">Reference proteome</keyword>
<dbReference type="SUPFAM" id="SSF55060">
    <property type="entry name" value="GHMP Kinase, C-terminal domain"/>
    <property type="match status" value="1"/>
</dbReference>
<feature type="domain" description="GHMP kinase N-terminal" evidence="10">
    <location>
        <begin position="93"/>
        <end position="176"/>
    </location>
</feature>
<dbReference type="GO" id="GO:0016301">
    <property type="term" value="F:kinase activity"/>
    <property type="evidence" value="ECO:0007669"/>
    <property type="project" value="UniProtKB-KW"/>
</dbReference>
<comment type="caution">
    <text evidence="12">The sequence shown here is derived from an EMBL/GenBank/DDBJ whole genome shotgun (WGS) entry which is preliminary data.</text>
</comment>
<dbReference type="InterPro" id="IPR004424">
    <property type="entry name" value="IspE"/>
</dbReference>
<keyword evidence="5 9" id="KW-0547">Nucleotide-binding</keyword>
<evidence type="ECO:0000256" key="4">
    <source>
        <dbReference type="ARBA" id="ARBA00022679"/>
    </source>
</evidence>
<dbReference type="InterPro" id="IPR013750">
    <property type="entry name" value="GHMP_kinase_C_dom"/>
</dbReference>
<sequence length="337" mass="34775">MSPAGLWAAASAPAKTNLALHVGDPGPDGFHPLETLFIAVDVHETVTASINSHVTRRGSGVLVSVSPAPGSEYAEMIQSGAARLSDIPLDSSNLAVRAALAVCAAYECNPGIELRIDKAVPVAGGMGGGSADAAAALVAVDALLARHLDRPRLGRERLMGIGSELGADVPFMVLGGLAEGRGRGNDLRAVETGNQLHVVFVPQDQGLSTPAVFRQWDRAHRATVDQGSAQAPDPLNRTLVTAAAVGDAAGVATWVRNDLQPPAIELLPELAALLNHGVDLGALAGWVSGSGPTVCFLARSAQDADNLVDGLRREHRHAFSTTGPVEGAQLIPEWGTI</sequence>
<dbReference type="NCBIfam" id="NF002870">
    <property type="entry name" value="PRK03188.1"/>
    <property type="match status" value="1"/>
</dbReference>
<dbReference type="InterPro" id="IPR036554">
    <property type="entry name" value="GHMP_kinase_C_sf"/>
</dbReference>
<dbReference type="SUPFAM" id="SSF54211">
    <property type="entry name" value="Ribosomal protein S5 domain 2-like"/>
    <property type="match status" value="1"/>
</dbReference>
<accession>A0ABP8X0G6</accession>
<proteinExistence type="inferred from homology"/>
<keyword evidence="9" id="KW-0414">Isoprene biosynthesis</keyword>
<keyword evidence="4 9" id="KW-0808">Transferase</keyword>
<evidence type="ECO:0000256" key="1">
    <source>
        <dbReference type="ARBA" id="ARBA00009684"/>
    </source>
</evidence>
<comment type="similarity">
    <text evidence="1 9">Belongs to the GHMP kinase family. IspE subfamily.</text>
</comment>
<evidence type="ECO:0000313" key="12">
    <source>
        <dbReference type="EMBL" id="GAA4696856.1"/>
    </source>
</evidence>
<comment type="pathway">
    <text evidence="9">Isoprenoid biosynthesis; isopentenyl diphosphate biosynthesis via DXP pathway; isopentenyl diphosphate from 1-deoxy-D-xylulose 5-phosphate: step 3/6.</text>
</comment>
<dbReference type="PANTHER" id="PTHR43527">
    <property type="entry name" value="4-DIPHOSPHOCYTIDYL-2-C-METHYL-D-ERYTHRITOL KINASE, CHLOROPLASTIC"/>
    <property type="match status" value="1"/>
</dbReference>
<dbReference type="PANTHER" id="PTHR43527:SF2">
    <property type="entry name" value="4-DIPHOSPHOCYTIDYL-2-C-METHYL-D-ERYTHRITOL KINASE, CHLOROPLASTIC"/>
    <property type="match status" value="1"/>
</dbReference>
<comment type="catalytic activity">
    <reaction evidence="9">
        <text>4-CDP-2-C-methyl-D-erythritol + ATP = 4-CDP-2-C-methyl-D-erythritol 2-phosphate + ADP + H(+)</text>
        <dbReference type="Rhea" id="RHEA:18437"/>
        <dbReference type="ChEBI" id="CHEBI:15378"/>
        <dbReference type="ChEBI" id="CHEBI:30616"/>
        <dbReference type="ChEBI" id="CHEBI:57823"/>
        <dbReference type="ChEBI" id="CHEBI:57919"/>
        <dbReference type="ChEBI" id="CHEBI:456216"/>
        <dbReference type="EC" id="2.7.1.148"/>
    </reaction>
</comment>
<feature type="binding site" evidence="9">
    <location>
        <begin position="121"/>
        <end position="131"/>
    </location>
    <ligand>
        <name>ATP</name>
        <dbReference type="ChEBI" id="CHEBI:30616"/>
    </ligand>
</feature>
<feature type="active site" evidence="9">
    <location>
        <position position="168"/>
    </location>
</feature>
<dbReference type="InterPro" id="IPR006204">
    <property type="entry name" value="GHMP_kinase_N_dom"/>
</dbReference>
<evidence type="ECO:0000256" key="9">
    <source>
        <dbReference type="HAMAP-Rule" id="MF_00061"/>
    </source>
</evidence>
<dbReference type="HAMAP" id="MF_00061">
    <property type="entry name" value="IspE"/>
    <property type="match status" value="1"/>
</dbReference>
<evidence type="ECO:0000259" key="10">
    <source>
        <dbReference type="Pfam" id="PF00288"/>
    </source>
</evidence>
<dbReference type="Gene3D" id="3.30.230.10">
    <property type="match status" value="1"/>
</dbReference>
<evidence type="ECO:0000259" key="11">
    <source>
        <dbReference type="Pfam" id="PF08544"/>
    </source>
</evidence>
<name>A0ABP8X0G6_9MICC</name>
<evidence type="ECO:0000256" key="8">
    <source>
        <dbReference type="ARBA" id="ARBA00032554"/>
    </source>
</evidence>
<keyword evidence="6 9" id="KW-0418">Kinase</keyword>
<protein>
    <recommendedName>
        <fullName evidence="3 9">4-diphosphocytidyl-2-C-methyl-D-erythritol kinase</fullName>
        <shortName evidence="9">CMK</shortName>
        <ecNumber evidence="2 9">2.7.1.148</ecNumber>
    </recommendedName>
    <alternativeName>
        <fullName evidence="8 9">4-(cytidine-5'-diphospho)-2-C-methyl-D-erythritol kinase</fullName>
    </alternativeName>
</protein>
<evidence type="ECO:0000256" key="7">
    <source>
        <dbReference type="ARBA" id="ARBA00022840"/>
    </source>
</evidence>
<gene>
    <name evidence="9" type="primary">ispE</name>
    <name evidence="12" type="ORF">GCM10025781_13470</name>
</gene>
<dbReference type="InterPro" id="IPR014721">
    <property type="entry name" value="Ribsml_uS5_D2-typ_fold_subgr"/>
</dbReference>
<evidence type="ECO:0000256" key="2">
    <source>
        <dbReference type="ARBA" id="ARBA00012052"/>
    </source>
</evidence>
<dbReference type="Proteomes" id="UP001501446">
    <property type="component" value="Unassembled WGS sequence"/>
</dbReference>
<feature type="domain" description="GHMP kinase C-terminal" evidence="11">
    <location>
        <begin position="244"/>
        <end position="314"/>
    </location>
</feature>
<evidence type="ECO:0000256" key="6">
    <source>
        <dbReference type="ARBA" id="ARBA00022777"/>
    </source>
</evidence>
<evidence type="ECO:0000256" key="5">
    <source>
        <dbReference type="ARBA" id="ARBA00022741"/>
    </source>
</evidence>
<dbReference type="PIRSF" id="PIRSF010376">
    <property type="entry name" value="IspE"/>
    <property type="match status" value="1"/>
</dbReference>
<keyword evidence="7 9" id="KW-0067">ATP-binding</keyword>
<dbReference type="EC" id="2.7.1.148" evidence="2 9"/>
<dbReference type="Pfam" id="PF08544">
    <property type="entry name" value="GHMP_kinases_C"/>
    <property type="match status" value="1"/>
</dbReference>
<dbReference type="InterPro" id="IPR020568">
    <property type="entry name" value="Ribosomal_Su5_D2-typ_SF"/>
</dbReference>
<dbReference type="EMBL" id="BAABLN010000014">
    <property type="protein sequence ID" value="GAA4696856.1"/>
    <property type="molecule type" value="Genomic_DNA"/>
</dbReference>
<organism evidence="12 13">
    <name type="scientific">Kocuria gwangalliensis</name>
    <dbReference type="NCBI Taxonomy" id="501592"/>
    <lineage>
        <taxon>Bacteria</taxon>
        <taxon>Bacillati</taxon>
        <taxon>Actinomycetota</taxon>
        <taxon>Actinomycetes</taxon>
        <taxon>Micrococcales</taxon>
        <taxon>Micrococcaceae</taxon>
        <taxon>Kocuria</taxon>
    </lineage>
</organism>
<dbReference type="RefSeq" id="WP_345310992.1">
    <property type="nucleotide sequence ID" value="NZ_BAABLN010000014.1"/>
</dbReference>
<evidence type="ECO:0000256" key="3">
    <source>
        <dbReference type="ARBA" id="ARBA00017473"/>
    </source>
</evidence>
<dbReference type="Gene3D" id="3.30.70.890">
    <property type="entry name" value="GHMP kinase, C-terminal domain"/>
    <property type="match status" value="1"/>
</dbReference>
<comment type="function">
    <text evidence="9">Catalyzes the phosphorylation of the position 2 hydroxy group of 4-diphosphocytidyl-2C-methyl-D-erythritol.</text>
</comment>
<reference evidence="13" key="1">
    <citation type="journal article" date="2019" name="Int. J. Syst. Evol. Microbiol.">
        <title>The Global Catalogue of Microorganisms (GCM) 10K type strain sequencing project: providing services to taxonomists for standard genome sequencing and annotation.</title>
        <authorList>
            <consortium name="The Broad Institute Genomics Platform"/>
            <consortium name="The Broad Institute Genome Sequencing Center for Infectious Disease"/>
            <person name="Wu L."/>
            <person name="Ma J."/>
        </authorList>
    </citation>
    <scope>NUCLEOTIDE SEQUENCE [LARGE SCALE GENOMIC DNA]</scope>
    <source>
        <strain evidence="13">JCM 18958</strain>
    </source>
</reference>
<evidence type="ECO:0000313" key="13">
    <source>
        <dbReference type="Proteomes" id="UP001501446"/>
    </source>
</evidence>
<feature type="active site" evidence="9">
    <location>
        <position position="15"/>
    </location>
</feature>